<evidence type="ECO:0000313" key="1">
    <source>
        <dbReference type="EMBL" id="AMQ55962.1"/>
    </source>
</evidence>
<reference evidence="2" key="1">
    <citation type="submission" date="2015-09" db="EMBL/GenBank/DDBJ databases">
        <title>Complete sequence of Algoriphagus sp. M8-2.</title>
        <authorList>
            <person name="Shintani M."/>
        </authorList>
    </citation>
    <scope>NUCLEOTIDE SEQUENCE [LARGE SCALE GENOMIC DNA]</scope>
    <source>
        <strain evidence="2">M8-2</strain>
    </source>
</reference>
<organism evidence="1 2">
    <name type="scientific">Algoriphagus sanaruensis</name>
    <dbReference type="NCBI Taxonomy" id="1727163"/>
    <lineage>
        <taxon>Bacteria</taxon>
        <taxon>Pseudomonadati</taxon>
        <taxon>Bacteroidota</taxon>
        <taxon>Cytophagia</taxon>
        <taxon>Cytophagales</taxon>
        <taxon>Cyclobacteriaceae</taxon>
        <taxon>Algoriphagus</taxon>
    </lineage>
</organism>
<keyword evidence="2" id="KW-1185">Reference proteome</keyword>
<protein>
    <submittedName>
        <fullName evidence="1">Uncharacterized protein</fullName>
    </submittedName>
</protein>
<accession>A0A142ELF7</accession>
<dbReference type="KEGG" id="alm:AO498_06025"/>
<dbReference type="AlphaFoldDB" id="A0A142ELF7"/>
<dbReference type="EMBL" id="CP012836">
    <property type="protein sequence ID" value="AMQ55962.1"/>
    <property type="molecule type" value="Genomic_DNA"/>
</dbReference>
<proteinExistence type="predicted"/>
<sequence>MGTIENDWNQLQLGMHLFLCGYSPLKINPLTPLKRGDFINLNLSNSPICALSASAVNKKSREASAPRDKS</sequence>
<name>A0A142ELF7_9BACT</name>
<evidence type="ECO:0000313" key="2">
    <source>
        <dbReference type="Proteomes" id="UP000073816"/>
    </source>
</evidence>
<dbReference type="Proteomes" id="UP000073816">
    <property type="component" value="Chromosome"/>
</dbReference>
<dbReference type="PATRIC" id="fig|1727163.4.peg.1253"/>
<reference evidence="1 2" key="2">
    <citation type="journal article" date="2016" name="Genome Announc.">
        <title>Complete Genome Sequence of Algoriphagus sp. Strain M8-2, Isolated from a Brackish Lake.</title>
        <authorList>
            <person name="Muraguchi Y."/>
            <person name="Kushimoto K."/>
            <person name="Ohtsubo Y."/>
            <person name="Suzuki T."/>
            <person name="Dohra H."/>
            <person name="Kimbara K."/>
            <person name="Shintani M."/>
        </authorList>
    </citation>
    <scope>NUCLEOTIDE SEQUENCE [LARGE SCALE GENOMIC DNA]</scope>
    <source>
        <strain evidence="1 2">M8-2</strain>
    </source>
</reference>
<gene>
    <name evidence="1" type="ORF">AO498_06025</name>
</gene>